<dbReference type="EMBL" id="DSGT01000007">
    <property type="protein sequence ID" value="HEW53008.1"/>
    <property type="molecule type" value="Genomic_DNA"/>
</dbReference>
<accession>A0A7C2VNY4</accession>
<evidence type="ECO:0000313" key="1">
    <source>
        <dbReference type="EMBL" id="HEW53008.1"/>
    </source>
</evidence>
<proteinExistence type="predicted"/>
<reference evidence="1" key="1">
    <citation type="journal article" date="2020" name="mSystems">
        <title>Genome- and Community-Level Interaction Insights into Carbon Utilization and Element Cycling Functions of Hydrothermarchaeota in Hydrothermal Sediment.</title>
        <authorList>
            <person name="Zhou Z."/>
            <person name="Liu Y."/>
            <person name="Xu W."/>
            <person name="Pan J."/>
            <person name="Luo Z.H."/>
            <person name="Li M."/>
        </authorList>
    </citation>
    <scope>NUCLEOTIDE SEQUENCE [LARGE SCALE GENOMIC DNA]</scope>
    <source>
        <strain evidence="1">SpSt-16</strain>
    </source>
</reference>
<comment type="caution">
    <text evidence="1">The sequence shown here is derived from an EMBL/GenBank/DDBJ whole genome shotgun (WGS) entry which is preliminary data.</text>
</comment>
<protein>
    <submittedName>
        <fullName evidence="1">Uncharacterized protein</fullName>
    </submittedName>
</protein>
<sequence>MTTPLIKGISNLFRDSKFTIVKHRHPISDLMEDLAGNRLNALKVVPFEAVSAINKIAQGNIKEFVETHIEPHICTNISTLCRGYPLRIKYSIYIDKESVSIYSECIDLEVLLALIFGDFVKYMEFIKGYRDNILFKHSIIPQNLLSGEVRDFLVNIVGYVGFKTSSRSFRDIVNELISRKNEVNELILVLPCIDPTTIEFISYIARELLKNPLMRLFVVTSVPSVYDARTCGVSYNEFFTGYVEALDIFEDLDRLYFCSSEASAVEIIINRATYLASYDARLRHSTELVPVKNFTLVDGYILKYLRDCICSLHLVKRR</sequence>
<name>A0A7C2VNY4_9CREN</name>
<dbReference type="AlphaFoldDB" id="A0A7C2VNY4"/>
<gene>
    <name evidence="1" type="ORF">ENO77_02395</name>
</gene>
<organism evidence="1">
    <name type="scientific">Ignisphaera aggregans</name>
    <dbReference type="NCBI Taxonomy" id="334771"/>
    <lineage>
        <taxon>Archaea</taxon>
        <taxon>Thermoproteota</taxon>
        <taxon>Thermoprotei</taxon>
        <taxon>Desulfurococcales</taxon>
        <taxon>Desulfurococcaceae</taxon>
        <taxon>Ignisphaera</taxon>
    </lineage>
</organism>